<accession>A0AA89BTZ2</accession>
<reference evidence="2" key="1">
    <citation type="submission" date="2019-08" db="EMBL/GenBank/DDBJ databases">
        <title>The improved chromosome-level genome for the pearl oyster Pinctada fucata martensii using PacBio sequencing and Hi-C.</title>
        <authorList>
            <person name="Zheng Z."/>
        </authorList>
    </citation>
    <scope>NUCLEOTIDE SEQUENCE</scope>
    <source>
        <strain evidence="2">ZZ-2019</strain>
        <tissue evidence="2">Adductor muscle</tissue>
    </source>
</reference>
<feature type="compositionally biased region" description="Polar residues" evidence="1">
    <location>
        <begin position="208"/>
        <end position="217"/>
    </location>
</feature>
<feature type="region of interest" description="Disordered" evidence="1">
    <location>
        <begin position="346"/>
        <end position="403"/>
    </location>
</feature>
<dbReference type="PANTHER" id="PTHR15225">
    <property type="entry name" value="INTERFERON-INDUCED PROTEIN 35/NMI N-MYC/STAT INTERACTING PROTEIN"/>
    <property type="match status" value="1"/>
</dbReference>
<evidence type="ECO:0000313" key="3">
    <source>
        <dbReference type="Proteomes" id="UP001186944"/>
    </source>
</evidence>
<feature type="compositionally biased region" description="Polar residues" evidence="1">
    <location>
        <begin position="384"/>
        <end position="395"/>
    </location>
</feature>
<keyword evidence="3" id="KW-1185">Reference proteome</keyword>
<dbReference type="AlphaFoldDB" id="A0AA89BTZ2"/>
<gene>
    <name evidence="2" type="ORF">FSP39_019423</name>
</gene>
<dbReference type="Pfam" id="PF23085">
    <property type="entry name" value="RRM_PARP14_3"/>
    <property type="match status" value="1"/>
</dbReference>
<feature type="region of interest" description="Disordered" evidence="1">
    <location>
        <begin position="160"/>
        <end position="324"/>
    </location>
</feature>
<evidence type="ECO:0000256" key="1">
    <source>
        <dbReference type="SAM" id="MobiDB-lite"/>
    </source>
</evidence>
<feature type="compositionally biased region" description="Basic and acidic residues" evidence="1">
    <location>
        <begin position="229"/>
        <end position="245"/>
    </location>
</feature>
<comment type="caution">
    <text evidence="2">The sequence shown here is derived from an EMBL/GenBank/DDBJ whole genome shotgun (WGS) entry which is preliminary data.</text>
</comment>
<organism evidence="2 3">
    <name type="scientific">Pinctada imbricata</name>
    <name type="common">Atlantic pearl-oyster</name>
    <name type="synonym">Pinctada martensii</name>
    <dbReference type="NCBI Taxonomy" id="66713"/>
    <lineage>
        <taxon>Eukaryota</taxon>
        <taxon>Metazoa</taxon>
        <taxon>Spiralia</taxon>
        <taxon>Lophotrochozoa</taxon>
        <taxon>Mollusca</taxon>
        <taxon>Bivalvia</taxon>
        <taxon>Autobranchia</taxon>
        <taxon>Pteriomorphia</taxon>
        <taxon>Pterioida</taxon>
        <taxon>Pterioidea</taxon>
        <taxon>Pteriidae</taxon>
        <taxon>Pinctada</taxon>
    </lineage>
</organism>
<proteinExistence type="predicted"/>
<dbReference type="PANTHER" id="PTHR15225:SF8">
    <property type="entry name" value="RNA-BINDING PROTEIN 43"/>
    <property type="match status" value="1"/>
</dbReference>
<dbReference type="EMBL" id="VSWD01000008">
    <property type="protein sequence ID" value="KAK3095805.1"/>
    <property type="molecule type" value="Genomic_DNA"/>
</dbReference>
<evidence type="ECO:0000313" key="2">
    <source>
        <dbReference type="EMBL" id="KAK3095805.1"/>
    </source>
</evidence>
<protein>
    <recommendedName>
        <fullName evidence="4">RRM domain-containing protein</fullName>
    </recommendedName>
</protein>
<dbReference type="Proteomes" id="UP001186944">
    <property type="component" value="Unassembled WGS sequence"/>
</dbReference>
<feature type="compositionally biased region" description="Polar residues" evidence="1">
    <location>
        <begin position="290"/>
        <end position="301"/>
    </location>
</feature>
<evidence type="ECO:0008006" key="4">
    <source>
        <dbReference type="Google" id="ProtNLM"/>
    </source>
</evidence>
<feature type="compositionally biased region" description="Basic and acidic residues" evidence="1">
    <location>
        <begin position="268"/>
        <end position="288"/>
    </location>
</feature>
<dbReference type="Gene3D" id="3.30.70.330">
    <property type="match status" value="1"/>
</dbReference>
<name>A0AA89BTZ2_PINIB</name>
<dbReference type="InterPro" id="IPR012677">
    <property type="entry name" value="Nucleotide-bd_a/b_plait_sf"/>
</dbReference>
<sequence length="403" mass="45420">MNSIRVNGLSKDRTLEELKVYFSKPKNGGGRINKIYYPLLNNDAVIVYEDEDVATQVLSVHDHDVYGDAVDVLPLPISVFTEVQASLDPGVASMIKTTYQCEDRLRYICEVEIVTDDNHNVCLRGDVYQIEMAWKVISHFLQLQRQIHSSMLNSAEKLKMEDRHNIENGMSATSSSRARRRQRQEESRQSSVQGRGANGGSHVHDTQSDSFRQNGQTYGAMDFTEEERYDSHKYSTASREEDKPKIIPRRSLQNDASRPLTQPGAETSEYRQSEIDRIIKQTREDRANRSKNSSLRSNDSMSKIGPSQVESIDIPPVSSHNHFTGQREALHEHDYLSLGSRYGESLSHAFPQNHADSSGDESLQARGTGRLSDANDTFEKFSSLKVSSSPGQSDKSTSKSKRK</sequence>
<feature type="compositionally biased region" description="Polar residues" evidence="1">
    <location>
        <begin position="251"/>
        <end position="260"/>
    </location>
</feature>